<protein>
    <recommendedName>
        <fullName evidence="1">Protein kinase domain-containing protein</fullName>
    </recommendedName>
</protein>
<dbReference type="SUPFAM" id="SSF56112">
    <property type="entry name" value="Protein kinase-like (PK-like)"/>
    <property type="match status" value="1"/>
</dbReference>
<dbReference type="Pfam" id="PF00069">
    <property type="entry name" value="Pkinase"/>
    <property type="match status" value="1"/>
</dbReference>
<dbReference type="InterPro" id="IPR000719">
    <property type="entry name" value="Prot_kinase_dom"/>
</dbReference>
<dbReference type="Gene3D" id="1.10.510.10">
    <property type="entry name" value="Transferase(Phosphotransferase) domain 1"/>
    <property type="match status" value="1"/>
</dbReference>
<dbReference type="InterPro" id="IPR051744">
    <property type="entry name" value="AP2_assoc_SerThr_kinase"/>
</dbReference>
<organism evidence="2 3">
    <name type="scientific">Tetranychus urticae</name>
    <name type="common">Two-spotted spider mite</name>
    <dbReference type="NCBI Taxonomy" id="32264"/>
    <lineage>
        <taxon>Eukaryota</taxon>
        <taxon>Metazoa</taxon>
        <taxon>Ecdysozoa</taxon>
        <taxon>Arthropoda</taxon>
        <taxon>Chelicerata</taxon>
        <taxon>Arachnida</taxon>
        <taxon>Acari</taxon>
        <taxon>Acariformes</taxon>
        <taxon>Trombidiformes</taxon>
        <taxon>Prostigmata</taxon>
        <taxon>Eleutherengona</taxon>
        <taxon>Raphignathae</taxon>
        <taxon>Tetranychoidea</taxon>
        <taxon>Tetranychidae</taxon>
        <taxon>Tetranychus</taxon>
    </lineage>
</organism>
<evidence type="ECO:0000313" key="3">
    <source>
        <dbReference type="Proteomes" id="UP000015104"/>
    </source>
</evidence>
<accession>A0A158P579</accession>
<reference evidence="2" key="2">
    <citation type="submission" date="2016-04" db="UniProtKB">
        <authorList>
            <consortium name="EnsemblMetazoa"/>
        </authorList>
    </citation>
    <scope>IDENTIFICATION</scope>
</reference>
<feature type="domain" description="Protein kinase" evidence="1">
    <location>
        <begin position="1"/>
        <end position="84"/>
    </location>
</feature>
<dbReference type="GO" id="GO:0004672">
    <property type="term" value="F:protein kinase activity"/>
    <property type="evidence" value="ECO:0007669"/>
    <property type="project" value="InterPro"/>
</dbReference>
<dbReference type="EnsemblMetazoa" id="tetur16g04219.1">
    <property type="protein sequence ID" value="tetur16g04219.1"/>
    <property type="gene ID" value="tetur16g04219"/>
</dbReference>
<dbReference type="AlphaFoldDB" id="A0A158P579"/>
<dbReference type="PROSITE" id="PS50011">
    <property type="entry name" value="PROTEIN_KINASE_DOM"/>
    <property type="match status" value="1"/>
</dbReference>
<dbReference type="PANTHER" id="PTHR47907:SF5">
    <property type="entry name" value="AP2 ASSOCIATED KINASE 1"/>
    <property type="match status" value="1"/>
</dbReference>
<dbReference type="GO" id="GO:0005524">
    <property type="term" value="F:ATP binding"/>
    <property type="evidence" value="ECO:0007669"/>
    <property type="project" value="InterPro"/>
</dbReference>
<dbReference type="PANTHER" id="PTHR47907">
    <property type="entry name" value="PROTEIN KINASE DOMAIN-CONTAINING PROTEIN"/>
    <property type="match status" value="1"/>
</dbReference>
<dbReference type="Proteomes" id="UP000015104">
    <property type="component" value="Unassembled WGS sequence"/>
</dbReference>
<dbReference type="EMBL" id="CAEY01000277">
    <property type="status" value="NOT_ANNOTATED_CDS"/>
    <property type="molecule type" value="Genomic_DNA"/>
</dbReference>
<dbReference type="STRING" id="32264.A0A158P579"/>
<reference evidence="3" key="1">
    <citation type="submission" date="2011-08" db="EMBL/GenBank/DDBJ databases">
        <authorList>
            <person name="Rombauts S."/>
        </authorList>
    </citation>
    <scope>NUCLEOTIDE SEQUENCE</scope>
    <source>
        <strain evidence="3">London</strain>
    </source>
</reference>
<sequence length="181" mass="20213">MVDLYCGKAITTKSDIWALGCLLYKLCFFSLPFGESTLAIQNGFFTIPDNSPYSTSLHSLIRYMLEPDPDTRPDIFQVSFMAFRLSNRDRCMPFNQDTSQLYSSLDRKLVKVFGPTIISINQNSSSQLAPSTSTLLTGAPPPIPPHQQQCTPKVVSIESVVPRSRPKVTSISIIMPILYPF</sequence>
<evidence type="ECO:0000313" key="2">
    <source>
        <dbReference type="EnsemblMetazoa" id="tetur16g04219.1"/>
    </source>
</evidence>
<proteinExistence type="predicted"/>
<keyword evidence="3" id="KW-1185">Reference proteome</keyword>
<dbReference type="InterPro" id="IPR011009">
    <property type="entry name" value="Kinase-like_dom_sf"/>
</dbReference>
<evidence type="ECO:0000259" key="1">
    <source>
        <dbReference type="PROSITE" id="PS50011"/>
    </source>
</evidence>
<name>A0A158P579_TETUR</name>